<dbReference type="SMART" id="SM00861">
    <property type="entry name" value="Transket_pyr"/>
    <property type="match status" value="1"/>
</dbReference>
<dbReference type="STRING" id="257708.RGI145_07010"/>
<evidence type="ECO:0000256" key="12">
    <source>
        <dbReference type="PIRSR" id="PIRSR605478-2"/>
    </source>
</evidence>
<dbReference type="FunFam" id="3.40.50.970:FF:000003">
    <property type="entry name" value="Transketolase"/>
    <property type="match status" value="1"/>
</dbReference>
<accession>A0A1L7AK73</accession>
<name>A0A1L7AK73_9PROT</name>
<evidence type="ECO:0000256" key="6">
    <source>
        <dbReference type="ARBA" id="ARBA00022837"/>
    </source>
</evidence>
<dbReference type="Pfam" id="PF02779">
    <property type="entry name" value="Transket_pyr"/>
    <property type="match status" value="1"/>
</dbReference>
<gene>
    <name evidence="18" type="ORF">RGI145_07010</name>
</gene>
<dbReference type="CDD" id="cd07033">
    <property type="entry name" value="TPP_PYR_DXS_TK_like"/>
    <property type="match status" value="1"/>
</dbReference>
<dbReference type="SUPFAM" id="SSF52518">
    <property type="entry name" value="Thiamin diphosphate-binding fold (THDP-binding)"/>
    <property type="match status" value="2"/>
</dbReference>
<feature type="binding site" evidence="13">
    <location>
        <position position="182"/>
    </location>
    <ligand>
        <name>thiamine diphosphate</name>
        <dbReference type="ChEBI" id="CHEBI:58937"/>
    </ligand>
</feature>
<feature type="binding site" evidence="13">
    <location>
        <position position="211"/>
    </location>
    <ligand>
        <name>thiamine diphosphate</name>
        <dbReference type="ChEBI" id="CHEBI:58937"/>
    </ligand>
</feature>
<dbReference type="EMBL" id="CP015583">
    <property type="protein sequence ID" value="APT59174.1"/>
    <property type="molecule type" value="Genomic_DNA"/>
</dbReference>
<dbReference type="InterPro" id="IPR005474">
    <property type="entry name" value="Transketolase_N"/>
</dbReference>
<dbReference type="KEGG" id="rgi:RGI145_07010"/>
<feature type="site" description="Important for catalytic activity" evidence="15">
    <location>
        <position position="285"/>
    </location>
</feature>
<feature type="binding site" evidence="12">
    <location>
        <position position="494"/>
    </location>
    <ligand>
        <name>substrate</name>
    </ligand>
</feature>
<feature type="binding site" evidence="13">
    <location>
        <begin position="143"/>
        <end position="145"/>
    </location>
    <ligand>
        <name>thiamine diphosphate</name>
        <dbReference type="ChEBI" id="CHEBI:58937"/>
    </ligand>
</feature>
<feature type="site" description="Important for catalytic activity" evidence="15">
    <location>
        <position position="54"/>
    </location>
</feature>
<comment type="function">
    <text evidence="16">Catalyzes the transfer of a two-carbon ketol group from a ketose donor to an aldose acceptor, via a covalent intermediate with the cofactor thiamine pyrophosphate.</text>
</comment>
<feature type="binding site" evidence="12">
    <location>
        <position position="405"/>
    </location>
    <ligand>
        <name>substrate</name>
    </ligand>
</feature>
<feature type="binding site" evidence="12">
    <location>
        <position position="541"/>
    </location>
    <ligand>
        <name>substrate</name>
    </ligand>
</feature>
<evidence type="ECO:0000256" key="10">
    <source>
        <dbReference type="NCBIfam" id="TIGR00232"/>
    </source>
</evidence>
<evidence type="ECO:0000256" key="1">
    <source>
        <dbReference type="ARBA" id="ARBA00007131"/>
    </source>
</evidence>
<dbReference type="GO" id="GO:0046872">
    <property type="term" value="F:metal ion binding"/>
    <property type="evidence" value="ECO:0007669"/>
    <property type="project" value="UniProtKB-KW"/>
</dbReference>
<dbReference type="eggNOG" id="COG0021">
    <property type="taxonomic scope" value="Bacteria"/>
</dbReference>
<feature type="binding site" evidence="13">
    <location>
        <position position="94"/>
    </location>
    <ligand>
        <name>thiamine diphosphate</name>
        <dbReference type="ChEBI" id="CHEBI:58937"/>
    </ligand>
</feature>
<dbReference type="Gene3D" id="3.40.50.920">
    <property type="match status" value="1"/>
</dbReference>
<keyword evidence="8 13" id="KW-0786">Thiamine pyrophosphate</keyword>
<evidence type="ECO:0000256" key="15">
    <source>
        <dbReference type="PIRSR" id="PIRSR605478-5"/>
    </source>
</evidence>
<dbReference type="InterPro" id="IPR020826">
    <property type="entry name" value="Transketolase_BS"/>
</dbReference>
<dbReference type="InterPro" id="IPR005475">
    <property type="entry name" value="Transketolase-like_Pyr-bd"/>
</dbReference>
<dbReference type="InterPro" id="IPR005478">
    <property type="entry name" value="Transketolase_bac-like"/>
</dbReference>
<comment type="subunit">
    <text evidence="2 16">Homodimer.</text>
</comment>
<reference evidence="18 19" key="1">
    <citation type="submission" date="2016-05" db="EMBL/GenBank/DDBJ databases">
        <title>Complete Genome and Methylome Analysis of Psychrotrophic Bacterial Isolates from Antarctic Lake Untersee.</title>
        <authorList>
            <person name="Fomenkov A."/>
            <person name="Akimov V.N."/>
            <person name="Vasilyeva L.V."/>
            <person name="Andersen D."/>
            <person name="Vincze T."/>
            <person name="Roberts R.J."/>
        </authorList>
    </citation>
    <scope>NUCLEOTIDE SEQUENCE [LARGE SCALE GENOMIC DNA]</scope>
    <source>
        <strain evidence="18 19">U14-5</strain>
    </source>
</reference>
<dbReference type="AlphaFoldDB" id="A0A1L7AK73"/>
<feature type="binding site" evidence="14">
    <location>
        <position position="181"/>
    </location>
    <ligand>
        <name>Mg(2+)</name>
        <dbReference type="ChEBI" id="CHEBI:18420"/>
    </ligand>
</feature>
<feature type="binding site" evidence="12">
    <location>
        <position position="378"/>
    </location>
    <ligand>
        <name>substrate</name>
    </ligand>
</feature>
<organism evidence="18 19">
    <name type="scientific">Roseomonas gilardii</name>
    <dbReference type="NCBI Taxonomy" id="257708"/>
    <lineage>
        <taxon>Bacteria</taxon>
        <taxon>Pseudomonadati</taxon>
        <taxon>Pseudomonadota</taxon>
        <taxon>Alphaproteobacteria</taxon>
        <taxon>Acetobacterales</taxon>
        <taxon>Roseomonadaceae</taxon>
        <taxon>Roseomonas</taxon>
    </lineage>
</organism>
<evidence type="ECO:0000256" key="5">
    <source>
        <dbReference type="ARBA" id="ARBA00022723"/>
    </source>
</evidence>
<feature type="active site" description="Proton donor" evidence="11">
    <location>
        <position position="432"/>
    </location>
</feature>
<evidence type="ECO:0000256" key="2">
    <source>
        <dbReference type="ARBA" id="ARBA00011738"/>
    </source>
</evidence>
<feature type="binding site" evidence="14">
    <location>
        <position position="213"/>
    </location>
    <ligand>
        <name>Mg(2+)</name>
        <dbReference type="ChEBI" id="CHEBI:18420"/>
    </ligand>
</feature>
<evidence type="ECO:0000256" key="3">
    <source>
        <dbReference type="ARBA" id="ARBA00013152"/>
    </source>
</evidence>
<keyword evidence="4 16" id="KW-0808">Transferase</keyword>
<dbReference type="FunFam" id="3.40.50.970:FF:000004">
    <property type="entry name" value="Transketolase"/>
    <property type="match status" value="1"/>
</dbReference>
<dbReference type="InterPro" id="IPR033247">
    <property type="entry name" value="Transketolase_fam"/>
</dbReference>
<dbReference type="InterPro" id="IPR055152">
    <property type="entry name" value="Transketolase-like_C_2"/>
</dbReference>
<comment type="cofactor">
    <cofactor evidence="13">
        <name>thiamine diphosphate</name>
        <dbReference type="ChEBI" id="CHEBI:58937"/>
    </cofactor>
    <text evidence="13">Binds 1 thiamine pyrophosphate per subunit. During the reaction, the substrate forms a covalent intermediate with the cofactor.</text>
</comment>
<dbReference type="InterPro" id="IPR009014">
    <property type="entry name" value="Transketo_C/PFOR_II"/>
</dbReference>
<evidence type="ECO:0000256" key="8">
    <source>
        <dbReference type="ARBA" id="ARBA00023052"/>
    </source>
</evidence>
<dbReference type="Pfam" id="PF00456">
    <property type="entry name" value="Transketolase_N"/>
    <property type="match status" value="1"/>
</dbReference>
<dbReference type="InterPro" id="IPR049557">
    <property type="entry name" value="Transketolase_CS"/>
</dbReference>
<proteinExistence type="inferred from homology"/>
<keyword evidence="5 14" id="KW-0479">Metal-binding</keyword>
<dbReference type="SUPFAM" id="SSF52922">
    <property type="entry name" value="TK C-terminal domain-like"/>
    <property type="match status" value="1"/>
</dbReference>
<feature type="binding site" evidence="12">
    <location>
        <position position="482"/>
    </location>
    <ligand>
        <name>substrate</name>
    </ligand>
</feature>
<dbReference type="Proteomes" id="UP000185494">
    <property type="component" value="Chromosome 1"/>
</dbReference>
<dbReference type="PANTHER" id="PTHR43522:SF2">
    <property type="entry name" value="TRANSKETOLASE 1-RELATED"/>
    <property type="match status" value="1"/>
</dbReference>
<evidence type="ECO:0000256" key="9">
    <source>
        <dbReference type="ARBA" id="ARBA00049473"/>
    </source>
</evidence>
<dbReference type="InterPro" id="IPR029061">
    <property type="entry name" value="THDP-binding"/>
</dbReference>
<evidence type="ECO:0000256" key="13">
    <source>
        <dbReference type="PIRSR" id="PIRSR605478-3"/>
    </source>
</evidence>
<feature type="binding site" evidence="14">
    <location>
        <position position="211"/>
    </location>
    <ligand>
        <name>Mg(2+)</name>
        <dbReference type="ChEBI" id="CHEBI:18420"/>
    </ligand>
</feature>
<evidence type="ECO:0000256" key="11">
    <source>
        <dbReference type="PIRSR" id="PIRSR605478-1"/>
    </source>
</evidence>
<evidence type="ECO:0000256" key="14">
    <source>
        <dbReference type="PIRSR" id="PIRSR605478-4"/>
    </source>
</evidence>
<evidence type="ECO:0000256" key="16">
    <source>
        <dbReference type="RuleBase" id="RU004996"/>
    </source>
</evidence>
<keyword evidence="7 14" id="KW-0460">Magnesium</keyword>
<comment type="cofactor">
    <cofactor evidence="14">
        <name>Mg(2+)</name>
        <dbReference type="ChEBI" id="CHEBI:18420"/>
    </cofactor>
    <text evidence="14">Binds 1 Mg(2+) ion per subunit. Can also utilize other divalent metal cations, such as Ca(2+), Mn(2+) and Co(2+).</text>
</comment>
<comment type="catalytic activity">
    <reaction evidence="9 16">
        <text>D-sedoheptulose 7-phosphate + D-glyceraldehyde 3-phosphate = aldehydo-D-ribose 5-phosphate + D-xylulose 5-phosphate</text>
        <dbReference type="Rhea" id="RHEA:10508"/>
        <dbReference type="ChEBI" id="CHEBI:57483"/>
        <dbReference type="ChEBI" id="CHEBI:57737"/>
        <dbReference type="ChEBI" id="CHEBI:58273"/>
        <dbReference type="ChEBI" id="CHEBI:59776"/>
        <dbReference type="EC" id="2.2.1.1"/>
    </reaction>
</comment>
<evidence type="ECO:0000256" key="7">
    <source>
        <dbReference type="ARBA" id="ARBA00022842"/>
    </source>
</evidence>
<dbReference type="GO" id="GO:0006098">
    <property type="term" value="P:pentose-phosphate shunt"/>
    <property type="evidence" value="ECO:0007669"/>
    <property type="project" value="TreeGrafter"/>
</dbReference>
<dbReference type="PANTHER" id="PTHR43522">
    <property type="entry name" value="TRANSKETOLASE"/>
    <property type="match status" value="1"/>
</dbReference>
<evidence type="ECO:0000259" key="17">
    <source>
        <dbReference type="SMART" id="SM00861"/>
    </source>
</evidence>
<comment type="similarity">
    <text evidence="1 16">Belongs to the transketolase family.</text>
</comment>
<keyword evidence="6 16" id="KW-0106">Calcium</keyword>
<sequence length="682" mass="72880">MATTEPDSQAPAPPNPALAAQAAILAQPATPARRMADAIRVLAIDAVEKAKSGHPGMPMGMADVATVLWTRFLKNDADDPRWADRDRFILSAGHGSMLLYALLHLTGQAGMGIEELKRFRQLHSPAAGHPEFGEHPGIEMTTGPLGQGISTAVGFAMAERLLAARFGKSLVDHRTWVIASDGDLQEGISHEASSLAGHLQLSKLCVLWDDNHISIDGDTAISFSEDVLARYRAYGWATRRINGHDHEEIASALAWAQKSRKPVIIACRTIIGFSAPKKAGTAASHGAALGPDEATAAKSALGWNHGPFEIPEGIKGEWETAGRRAGGTRRSWLKRLAKHPQRTEFERAMAGRLPDDWAETFGAYKAKVAEDKPKIATRIASQRALEVLVPAIAEMIGGSADLTGSNNTNVKGIPSVTPDNFSGRYIHYGIREHGMAAAMNGMALHGGLIPYSGTFLVFADYLRPSLRLAALMKQRVVHVLTHDSIGLGEDGPTHQPVETLASLRAMPNLFVFRPADALETAECWELALRRADGPSVLALSRQNLPALRGEAGENRCARGGYVLAEASGERKATLVATGSEVHIAMAAREALEAEGIPTAVVSLPCWEIFALQDAQHQDAVLGKGLRVGIEAALGFGWERWTGADGVFIGMQGFGASAPAEHLYPHFGITAEAIAAAVRKKLS</sequence>
<dbReference type="CDD" id="cd02012">
    <property type="entry name" value="TPP_TK"/>
    <property type="match status" value="1"/>
</dbReference>
<dbReference type="GO" id="GO:0004802">
    <property type="term" value="F:transketolase activity"/>
    <property type="evidence" value="ECO:0007669"/>
    <property type="project" value="UniProtKB-UniRule"/>
</dbReference>
<feature type="binding site" evidence="13">
    <location>
        <position position="285"/>
    </location>
    <ligand>
        <name>thiamine diphosphate</name>
        <dbReference type="ChEBI" id="CHEBI:58937"/>
    </ligand>
</feature>
<dbReference type="Gene3D" id="3.40.50.970">
    <property type="match status" value="2"/>
</dbReference>
<protein>
    <recommendedName>
        <fullName evidence="3 10">Transketolase</fullName>
        <ecNumber evidence="3 10">2.2.1.1</ecNumber>
    </recommendedName>
</protein>
<feature type="binding site" evidence="12">
    <location>
        <position position="54"/>
    </location>
    <ligand>
        <name>substrate</name>
    </ligand>
</feature>
<dbReference type="Pfam" id="PF22613">
    <property type="entry name" value="Transketolase_C_1"/>
    <property type="match status" value="1"/>
</dbReference>
<evidence type="ECO:0000313" key="19">
    <source>
        <dbReference type="Proteomes" id="UP000185494"/>
    </source>
</evidence>
<feature type="domain" description="Transketolase-like pyrimidine-binding" evidence="17">
    <location>
        <begin position="375"/>
        <end position="546"/>
    </location>
</feature>
<feature type="binding site" evidence="13">
    <location>
        <position position="458"/>
    </location>
    <ligand>
        <name>thiamine diphosphate</name>
        <dbReference type="ChEBI" id="CHEBI:58937"/>
    </ligand>
</feature>
<dbReference type="PROSITE" id="PS00801">
    <property type="entry name" value="TRANSKETOLASE_1"/>
    <property type="match status" value="1"/>
</dbReference>
<dbReference type="PROSITE" id="PS00802">
    <property type="entry name" value="TRANSKETOLASE_2"/>
    <property type="match status" value="1"/>
</dbReference>
<comment type="cofactor">
    <cofactor evidence="16">
        <name>Mg(2+)</name>
        <dbReference type="ChEBI" id="CHEBI:18420"/>
    </cofactor>
    <cofactor evidence="16">
        <name>Ca(2+)</name>
        <dbReference type="ChEBI" id="CHEBI:29108"/>
    </cofactor>
    <cofactor evidence="16">
        <name>Mn(2+)</name>
        <dbReference type="ChEBI" id="CHEBI:29035"/>
    </cofactor>
    <cofactor evidence="16">
        <name>Co(2+)</name>
        <dbReference type="ChEBI" id="CHEBI:48828"/>
    </cofactor>
    <text evidence="16">Binds 1 Mg(2+) ion per subunit. Can also utilize other divalent metal cations, such as Ca(2+), Mn(2+) and Co(2+).</text>
</comment>
<dbReference type="EC" id="2.2.1.1" evidence="3 10"/>
<dbReference type="NCBIfam" id="TIGR00232">
    <property type="entry name" value="tktlase_bact"/>
    <property type="match status" value="1"/>
</dbReference>
<dbReference type="GO" id="GO:0005829">
    <property type="term" value="C:cytosol"/>
    <property type="evidence" value="ECO:0007669"/>
    <property type="project" value="TreeGrafter"/>
</dbReference>
<feature type="binding site" evidence="12">
    <location>
        <position position="285"/>
    </location>
    <ligand>
        <name>substrate</name>
    </ligand>
</feature>
<feature type="binding site" evidence="12">
    <location>
        <position position="490"/>
    </location>
    <ligand>
        <name>substrate</name>
    </ligand>
</feature>
<evidence type="ECO:0000313" key="18">
    <source>
        <dbReference type="EMBL" id="APT59174.1"/>
    </source>
</evidence>
<evidence type="ECO:0000256" key="4">
    <source>
        <dbReference type="ARBA" id="ARBA00022679"/>
    </source>
</evidence>